<evidence type="ECO:0000313" key="4">
    <source>
        <dbReference type="Proteomes" id="UP000515123"/>
    </source>
</evidence>
<name>A0A6P5FLQ2_ANACO</name>
<reference evidence="5" key="2">
    <citation type="submission" date="2025-08" db="UniProtKB">
        <authorList>
            <consortium name="RefSeq"/>
        </authorList>
    </citation>
    <scope>IDENTIFICATION</scope>
    <source>
        <tissue evidence="5">Leaf</tissue>
    </source>
</reference>
<feature type="region of interest" description="Disordered" evidence="2">
    <location>
        <begin position="79"/>
        <end position="114"/>
    </location>
</feature>
<keyword evidence="1" id="KW-0175">Coiled coil</keyword>
<evidence type="ECO:0000256" key="1">
    <source>
        <dbReference type="SAM" id="Coils"/>
    </source>
</evidence>
<dbReference type="GeneID" id="109716293"/>
<dbReference type="OrthoDB" id="696502at2759"/>
<gene>
    <name evidence="5" type="primary">LOC109716293</name>
</gene>
<feature type="coiled-coil region" evidence="1">
    <location>
        <begin position="7"/>
        <end position="34"/>
    </location>
</feature>
<dbReference type="AlphaFoldDB" id="A0A6P5FLQ2"/>
<organism evidence="4 5">
    <name type="scientific">Ananas comosus</name>
    <name type="common">Pineapple</name>
    <name type="synonym">Ananas ananas</name>
    <dbReference type="NCBI Taxonomy" id="4615"/>
    <lineage>
        <taxon>Eukaryota</taxon>
        <taxon>Viridiplantae</taxon>
        <taxon>Streptophyta</taxon>
        <taxon>Embryophyta</taxon>
        <taxon>Tracheophyta</taxon>
        <taxon>Spermatophyta</taxon>
        <taxon>Magnoliopsida</taxon>
        <taxon>Liliopsida</taxon>
        <taxon>Poales</taxon>
        <taxon>Bromeliaceae</taxon>
        <taxon>Bromelioideae</taxon>
        <taxon>Ananas</taxon>
    </lineage>
</organism>
<evidence type="ECO:0000259" key="3">
    <source>
        <dbReference type="Pfam" id="PF19259"/>
    </source>
</evidence>
<dbReference type="Pfam" id="PF19259">
    <property type="entry name" value="Ty3_capsid"/>
    <property type="match status" value="1"/>
</dbReference>
<dbReference type="InterPro" id="IPR045358">
    <property type="entry name" value="Ty3_capsid"/>
</dbReference>
<dbReference type="Proteomes" id="UP000515123">
    <property type="component" value="Linkage group 10"/>
</dbReference>
<sequence>MAEGTRLKVLDEHVHALEQQLQELTVENEKKFDNLSSRMEAIRTEGQSHYDALYRESANTTRKLEQIIELLMNAPQSAATKGASSSLSHEERGILPTPPTFHTKEDNHTNFTQSRSGFQFSLPKLEFPTFVGENPRSWVRRCERYFDIYGIKENQKIELVALHLEAKADTWFQGYLAEKEVISWAELAEEVCRRFDVRGLVDVVEEFNKLVQTGTVEEYQEQFEDLRARLLTTKSQFSPEYFLSSFLSGLKDEIKSAVKMLQPRTLAQAFEQAKLQEQTMAAMIRKSKQILRMQGVTNSQGNYKVNGSATSGRGPDTNRNQYKAAVEKATTNRQLIEQRRASSLREPNCKCLQAIMNESRGGRWNSGGQCHKETEPINLQPIVPSSLPFKDEIVGANSKTDENPSNIPQYQQAQIIGRMGTLRYIE</sequence>
<reference evidence="4" key="1">
    <citation type="journal article" date="2015" name="Nat. Genet.">
        <title>The pineapple genome and the evolution of CAM photosynthesis.</title>
        <authorList>
            <person name="Ming R."/>
            <person name="VanBuren R."/>
            <person name="Wai C.M."/>
            <person name="Tang H."/>
            <person name="Schatz M.C."/>
            <person name="Bowers J.E."/>
            <person name="Lyons E."/>
            <person name="Wang M.L."/>
            <person name="Chen J."/>
            <person name="Biggers E."/>
            <person name="Zhang J."/>
            <person name="Huang L."/>
            <person name="Zhang L."/>
            <person name="Miao W."/>
            <person name="Zhang J."/>
            <person name="Ye Z."/>
            <person name="Miao C."/>
            <person name="Lin Z."/>
            <person name="Wang H."/>
            <person name="Zhou H."/>
            <person name="Yim W.C."/>
            <person name="Priest H.D."/>
            <person name="Zheng C."/>
            <person name="Woodhouse M."/>
            <person name="Edger P.P."/>
            <person name="Guyot R."/>
            <person name="Guo H.B."/>
            <person name="Guo H."/>
            <person name="Zheng G."/>
            <person name="Singh R."/>
            <person name="Sharma A."/>
            <person name="Min X."/>
            <person name="Zheng Y."/>
            <person name="Lee H."/>
            <person name="Gurtowski J."/>
            <person name="Sedlazeck F.J."/>
            <person name="Harkess A."/>
            <person name="McKain M.R."/>
            <person name="Liao Z."/>
            <person name="Fang J."/>
            <person name="Liu J."/>
            <person name="Zhang X."/>
            <person name="Zhang Q."/>
            <person name="Hu W."/>
            <person name="Qin Y."/>
            <person name="Wang K."/>
            <person name="Chen L.Y."/>
            <person name="Shirley N."/>
            <person name="Lin Y.R."/>
            <person name="Liu L.Y."/>
            <person name="Hernandez A.G."/>
            <person name="Wright C.L."/>
            <person name="Bulone V."/>
            <person name="Tuskan G.A."/>
            <person name="Heath K."/>
            <person name="Zee F."/>
            <person name="Moore P.H."/>
            <person name="Sunkar R."/>
            <person name="Leebens-Mack J.H."/>
            <person name="Mockler T."/>
            <person name="Bennetzen J.L."/>
            <person name="Freeling M."/>
            <person name="Sankoff D."/>
            <person name="Paterson A.H."/>
            <person name="Zhu X."/>
            <person name="Yang X."/>
            <person name="Smith J.A."/>
            <person name="Cushman J.C."/>
            <person name="Paull R.E."/>
            <person name="Yu Q."/>
        </authorList>
    </citation>
    <scope>NUCLEOTIDE SEQUENCE [LARGE SCALE GENOMIC DNA]</scope>
    <source>
        <strain evidence="4">cv. F153</strain>
    </source>
</reference>
<dbReference type="RefSeq" id="XP_020097231.1">
    <property type="nucleotide sequence ID" value="XM_020241642.1"/>
</dbReference>
<evidence type="ECO:0000313" key="5">
    <source>
        <dbReference type="RefSeq" id="XP_020097231.1"/>
    </source>
</evidence>
<feature type="domain" description="Ty3 transposon capsid-like protein" evidence="3">
    <location>
        <begin position="151"/>
        <end position="280"/>
    </location>
</feature>
<keyword evidence="4" id="KW-1185">Reference proteome</keyword>
<dbReference type="PANTHER" id="PTHR33223">
    <property type="entry name" value="CCHC-TYPE DOMAIN-CONTAINING PROTEIN"/>
    <property type="match status" value="1"/>
</dbReference>
<accession>A0A6P5FLQ2</accession>
<evidence type="ECO:0000256" key="2">
    <source>
        <dbReference type="SAM" id="MobiDB-lite"/>
    </source>
</evidence>
<dbReference type="PANTHER" id="PTHR33223:SF6">
    <property type="entry name" value="CCHC-TYPE DOMAIN-CONTAINING PROTEIN"/>
    <property type="match status" value="1"/>
</dbReference>
<proteinExistence type="predicted"/>
<protein>
    <submittedName>
        <fullName evidence="5">Uncharacterized protein LOC109716293</fullName>
    </submittedName>
</protein>